<evidence type="ECO:0000256" key="2">
    <source>
        <dbReference type="ARBA" id="ARBA00022517"/>
    </source>
</evidence>
<keyword evidence="5 7" id="KW-0687">Ribonucleoprotein</keyword>
<gene>
    <name evidence="9" type="ORF">TCLT_LOCUS4097</name>
</gene>
<proteinExistence type="inferred from homology"/>
<evidence type="ECO:0000256" key="7">
    <source>
        <dbReference type="PIRNR" id="PIRNR017300"/>
    </source>
</evidence>
<name>A0A0N5CUZ3_THECL</name>
<evidence type="ECO:0000256" key="8">
    <source>
        <dbReference type="SAM" id="MobiDB-lite"/>
    </source>
</evidence>
<keyword evidence="2 7" id="KW-0690">Ribosome biogenesis</keyword>
<evidence type="ECO:0000313" key="11">
    <source>
        <dbReference type="WBParaSite" id="TCLT_0000410801-mRNA-1"/>
    </source>
</evidence>
<organism evidence="11">
    <name type="scientific">Thelazia callipaeda</name>
    <name type="common">Oriental eyeworm</name>
    <name type="synonym">Parasitic nematode</name>
    <dbReference type="NCBI Taxonomy" id="103827"/>
    <lineage>
        <taxon>Eukaryota</taxon>
        <taxon>Metazoa</taxon>
        <taxon>Ecdysozoa</taxon>
        <taxon>Nematoda</taxon>
        <taxon>Chromadorea</taxon>
        <taxon>Rhabditida</taxon>
        <taxon>Spirurina</taxon>
        <taxon>Spiruromorpha</taxon>
        <taxon>Thelazioidea</taxon>
        <taxon>Thelaziidae</taxon>
        <taxon>Thelazia</taxon>
    </lineage>
</organism>
<sequence length="622" mass="72504">MEYGKNMWPELVDLQLLFNSEKEDYFVNSIEKAYSFVNKIDPAVPTVSEDLITTDDEMIWQQIAFGNKKFHRYYEKNKYIMDAEYNLMKPNKLEQKMQPVISKPDSQHRSSCDVDNDDVNSFNLTQKQIEDIEKSEDSDIYDKENDASSGEDHNTTTLDHVEVQKRSKSVVDDRFFSLAEMHEYLDEQERNAPDPNESLFEEFDTDDDDLLNANDDYRYKEFYENTKNGEKLEKSDEISRSNEAQKKVKKKVRFADETISDIVSSANVKSDDNGTEESADDYNDEREDTILLGQVSDEENDETDFQCRQKKLQERISSIEKINLAPRSWDLSGEVTAIERDENTMLEKYLDFDQSVPSKPIITIDETAKLEAMIMQRIVDKVFDDVVRKERDPKMNAAYRAPVVEKDVVKKSLTEVYEEQYQKVHNRVTEGTEVNEKHEEIRKLISSLFQKLNALSHYRYIPPEVSQEIRVVNNMPSLQKEEVGPMASTDAVLLAPEEVYKHVNGLVKGDDEKTKTDRSRAHRRKKKWQHIRQLKRQEAELVIENNEVPFKKKKIMPQYDKRKGAKKLTSTSFFQNLQTKVTEEVIYSSKFSISKIEITTVRAQKNKTSDLSKKKSGANYKL</sequence>
<feature type="compositionally biased region" description="Basic and acidic residues" evidence="8">
    <location>
        <begin position="128"/>
        <end position="159"/>
    </location>
</feature>
<evidence type="ECO:0000256" key="5">
    <source>
        <dbReference type="ARBA" id="ARBA00023274"/>
    </source>
</evidence>
<protein>
    <recommendedName>
        <fullName evidence="7">U3 small nucleolar ribonucleoprotein protein MPP10</fullName>
    </recommendedName>
</protein>
<comment type="function">
    <text evidence="7">Involved in nucleolar processing of pre-18S ribosomal RNA.</text>
</comment>
<keyword evidence="4 7" id="KW-0539">Nucleus</keyword>
<evidence type="ECO:0000256" key="4">
    <source>
        <dbReference type="ARBA" id="ARBA00023242"/>
    </source>
</evidence>
<dbReference type="InterPro" id="IPR012173">
    <property type="entry name" value="Mpp10"/>
</dbReference>
<dbReference type="PANTHER" id="PTHR17039:SF0">
    <property type="entry name" value="U3 SMALL NUCLEOLAR RIBONUCLEOPROTEIN PROTEIN MPP10"/>
    <property type="match status" value="1"/>
</dbReference>
<dbReference type="OMA" id="THFEYKP"/>
<dbReference type="GO" id="GO:0005732">
    <property type="term" value="C:sno(s)RNA-containing ribonucleoprotein complex"/>
    <property type="evidence" value="ECO:0007669"/>
    <property type="project" value="UniProtKB-UniRule"/>
</dbReference>
<feature type="region of interest" description="Disordered" evidence="8">
    <location>
        <begin position="265"/>
        <end position="285"/>
    </location>
</feature>
<evidence type="ECO:0000313" key="10">
    <source>
        <dbReference type="Proteomes" id="UP000276776"/>
    </source>
</evidence>
<evidence type="ECO:0000256" key="6">
    <source>
        <dbReference type="ARBA" id="ARBA00029455"/>
    </source>
</evidence>
<evidence type="ECO:0000256" key="1">
    <source>
        <dbReference type="ARBA" id="ARBA00004604"/>
    </source>
</evidence>
<dbReference type="Proteomes" id="UP000276776">
    <property type="component" value="Unassembled WGS sequence"/>
</dbReference>
<comment type="similarity">
    <text evidence="6 7">Belongs to the MPP10 family.</text>
</comment>
<accession>A0A0N5CUZ3</accession>
<reference evidence="11" key="1">
    <citation type="submission" date="2017-02" db="UniProtKB">
        <authorList>
            <consortium name="WormBaseParasite"/>
        </authorList>
    </citation>
    <scope>IDENTIFICATION</scope>
</reference>
<keyword evidence="3 7" id="KW-0698">rRNA processing</keyword>
<reference evidence="9 10" key="2">
    <citation type="submission" date="2018-11" db="EMBL/GenBank/DDBJ databases">
        <authorList>
            <consortium name="Pathogen Informatics"/>
        </authorList>
    </citation>
    <scope>NUCLEOTIDE SEQUENCE [LARGE SCALE GENOMIC DNA]</scope>
</reference>
<evidence type="ECO:0000256" key="3">
    <source>
        <dbReference type="ARBA" id="ARBA00022552"/>
    </source>
</evidence>
<dbReference type="PIRSF" id="PIRSF017300">
    <property type="entry name" value="snoRNP_Mpp10"/>
    <property type="match status" value="1"/>
</dbReference>
<dbReference type="STRING" id="103827.A0A0N5CUZ3"/>
<dbReference type="Pfam" id="PF04006">
    <property type="entry name" value="Mpp10"/>
    <property type="match status" value="1"/>
</dbReference>
<dbReference type="GO" id="GO:0006364">
    <property type="term" value="P:rRNA processing"/>
    <property type="evidence" value="ECO:0007669"/>
    <property type="project" value="UniProtKB-KW"/>
</dbReference>
<feature type="compositionally biased region" description="Acidic residues" evidence="8">
    <location>
        <begin position="273"/>
        <end position="285"/>
    </location>
</feature>
<feature type="compositionally biased region" description="Acidic residues" evidence="8">
    <location>
        <begin position="199"/>
        <end position="210"/>
    </location>
</feature>
<evidence type="ECO:0000313" key="9">
    <source>
        <dbReference type="EMBL" id="VDN01157.1"/>
    </source>
</evidence>
<dbReference type="GO" id="GO:0032040">
    <property type="term" value="C:small-subunit processome"/>
    <property type="evidence" value="ECO:0007669"/>
    <property type="project" value="TreeGrafter"/>
</dbReference>
<comment type="subcellular location">
    <subcellularLocation>
        <location evidence="1 7">Nucleus</location>
        <location evidence="1 7">Nucleolus</location>
    </subcellularLocation>
</comment>
<keyword evidence="10" id="KW-1185">Reference proteome</keyword>
<dbReference type="OrthoDB" id="445326at2759"/>
<dbReference type="AlphaFoldDB" id="A0A0N5CUZ3"/>
<dbReference type="WBParaSite" id="TCLT_0000410801-mRNA-1">
    <property type="protein sequence ID" value="TCLT_0000410801-mRNA-1"/>
    <property type="gene ID" value="TCLT_0000410801"/>
</dbReference>
<feature type="region of interest" description="Disordered" evidence="8">
    <location>
        <begin position="186"/>
        <end position="211"/>
    </location>
</feature>
<dbReference type="PANTHER" id="PTHR17039">
    <property type="entry name" value="U3 SMALL NUCLEOLAR RIBONUCLEOPROTEIN PROTEIN MPP10"/>
    <property type="match status" value="1"/>
</dbReference>
<feature type="region of interest" description="Disordered" evidence="8">
    <location>
        <begin position="100"/>
        <end position="159"/>
    </location>
</feature>
<dbReference type="GO" id="GO:0034457">
    <property type="term" value="C:Mpp10 complex"/>
    <property type="evidence" value="ECO:0007669"/>
    <property type="project" value="UniProtKB-UniRule"/>
</dbReference>
<dbReference type="EMBL" id="UYYF01004276">
    <property type="protein sequence ID" value="VDN01157.1"/>
    <property type="molecule type" value="Genomic_DNA"/>
</dbReference>